<protein>
    <submittedName>
        <fullName evidence="7">Core-2/I-branching beta-1,6-N-acetylglucosaminyltransferase familyprotein</fullName>
    </submittedName>
</protein>
<evidence type="ECO:0000256" key="1">
    <source>
        <dbReference type="ARBA" id="ARBA00004606"/>
    </source>
</evidence>
<keyword evidence="5" id="KW-0325">Glycoprotein</keyword>
<dbReference type="AlphaFoldDB" id="A0A0K9P6H4"/>
<dbReference type="InterPro" id="IPR044174">
    <property type="entry name" value="BC10-like"/>
</dbReference>
<evidence type="ECO:0000256" key="2">
    <source>
        <dbReference type="ARBA" id="ARBA00022676"/>
    </source>
</evidence>
<dbReference type="EMBL" id="LFYR01001125">
    <property type="protein sequence ID" value="KMZ64598.1"/>
    <property type="molecule type" value="Genomic_DNA"/>
</dbReference>
<dbReference type="GO" id="GO:0016020">
    <property type="term" value="C:membrane"/>
    <property type="evidence" value="ECO:0007669"/>
    <property type="project" value="UniProtKB-SubCell"/>
</dbReference>
<organism evidence="7 8">
    <name type="scientific">Zostera marina</name>
    <name type="common">Eelgrass</name>
    <dbReference type="NCBI Taxonomy" id="29655"/>
    <lineage>
        <taxon>Eukaryota</taxon>
        <taxon>Viridiplantae</taxon>
        <taxon>Streptophyta</taxon>
        <taxon>Embryophyta</taxon>
        <taxon>Tracheophyta</taxon>
        <taxon>Spermatophyta</taxon>
        <taxon>Magnoliopsida</taxon>
        <taxon>Liliopsida</taxon>
        <taxon>Zosteraceae</taxon>
        <taxon>Zostera</taxon>
    </lineage>
</organism>
<evidence type="ECO:0000313" key="7">
    <source>
        <dbReference type="EMBL" id="KMZ64598.1"/>
    </source>
</evidence>
<keyword evidence="4" id="KW-0472">Membrane</keyword>
<dbReference type="OMA" id="CREDEPS"/>
<keyword evidence="6" id="KW-0732">Signal</keyword>
<comment type="caution">
    <text evidence="7">The sequence shown here is derived from an EMBL/GenBank/DDBJ whole genome shotgun (WGS) entry which is preliminary data.</text>
</comment>
<evidence type="ECO:0000256" key="4">
    <source>
        <dbReference type="ARBA" id="ARBA00023136"/>
    </source>
</evidence>
<evidence type="ECO:0000256" key="6">
    <source>
        <dbReference type="SAM" id="SignalP"/>
    </source>
</evidence>
<reference evidence="8" key="1">
    <citation type="journal article" date="2016" name="Nature">
        <title>The genome of the seagrass Zostera marina reveals angiosperm adaptation to the sea.</title>
        <authorList>
            <person name="Olsen J.L."/>
            <person name="Rouze P."/>
            <person name="Verhelst B."/>
            <person name="Lin Y.-C."/>
            <person name="Bayer T."/>
            <person name="Collen J."/>
            <person name="Dattolo E."/>
            <person name="De Paoli E."/>
            <person name="Dittami S."/>
            <person name="Maumus F."/>
            <person name="Michel G."/>
            <person name="Kersting A."/>
            <person name="Lauritano C."/>
            <person name="Lohaus R."/>
            <person name="Toepel M."/>
            <person name="Tonon T."/>
            <person name="Vanneste K."/>
            <person name="Amirebrahimi M."/>
            <person name="Brakel J."/>
            <person name="Bostroem C."/>
            <person name="Chovatia M."/>
            <person name="Grimwood J."/>
            <person name="Jenkins J.W."/>
            <person name="Jueterbock A."/>
            <person name="Mraz A."/>
            <person name="Stam W.T."/>
            <person name="Tice H."/>
            <person name="Bornberg-Bauer E."/>
            <person name="Green P.J."/>
            <person name="Pearson G.A."/>
            <person name="Procaccini G."/>
            <person name="Duarte C.M."/>
            <person name="Schmutz J."/>
            <person name="Reusch T.B.H."/>
            <person name="Van de Peer Y."/>
        </authorList>
    </citation>
    <scope>NUCLEOTIDE SEQUENCE [LARGE SCALE GENOMIC DNA]</scope>
    <source>
        <strain evidence="8">cv. Finnish</strain>
    </source>
</reference>
<proteinExistence type="predicted"/>
<evidence type="ECO:0000256" key="5">
    <source>
        <dbReference type="ARBA" id="ARBA00023180"/>
    </source>
</evidence>
<dbReference type="PANTHER" id="PTHR31042:SF8">
    <property type="entry name" value="CORE-2_I-BRANCHING BETA-1,6-N-ACETYLGLUCOSAMINYLTRANSFERASE FAMILY PROTEIN"/>
    <property type="match status" value="1"/>
</dbReference>
<gene>
    <name evidence="7" type="ORF">ZOSMA_35G00550</name>
</gene>
<dbReference type="Pfam" id="PF02485">
    <property type="entry name" value="Branch"/>
    <property type="match status" value="1"/>
</dbReference>
<evidence type="ECO:0000256" key="3">
    <source>
        <dbReference type="ARBA" id="ARBA00022679"/>
    </source>
</evidence>
<dbReference type="OrthoDB" id="191334at2759"/>
<accession>A0A0K9P6H4</accession>
<dbReference type="InterPro" id="IPR003406">
    <property type="entry name" value="Glyco_trans_14"/>
</dbReference>
<dbReference type="STRING" id="29655.A0A0K9P6H4"/>
<name>A0A0K9P6H4_ZOSMR</name>
<sequence>MYLQMKILYFLLCFLLLNVGVRILQTRRNFSNNNNNEGKDNTSLSNMINPISTLLHQMNDTQLFWKSSFTPRIKGNQIHRTPKIAFLFLTQGPLPLHPLWEKFFKGHQSLYSIYIHSPPGYVPDFPFSSPFYQRQIPSQVTKWGEISLCDAERRLLANALLDISSERFVLLSESCIPLRNFTTVYNYLIESRHSFLYPYDEQGPFGRGRYNPGMLPEVNISEWRKGSQWFEVNREVAIEIVKDTKYYPKFEKFCKPRCYNDEHYFPTMLYIEKPNLLANRSITYVDWSRSSSHPATFGGNDISDEFLKKIVDEHVCEYNGKTTHICFLFARKFTPDSLDQLLHLLPEHW</sequence>
<feature type="chain" id="PRO_5005527633" evidence="6">
    <location>
        <begin position="24"/>
        <end position="349"/>
    </location>
</feature>
<keyword evidence="2 7" id="KW-0328">Glycosyltransferase</keyword>
<keyword evidence="3 7" id="KW-0808">Transferase</keyword>
<comment type="subcellular location">
    <subcellularLocation>
        <location evidence="1">Membrane</location>
        <topology evidence="1">Single-pass type II membrane protein</topology>
    </subcellularLocation>
</comment>
<dbReference type="Proteomes" id="UP000036987">
    <property type="component" value="Unassembled WGS sequence"/>
</dbReference>
<keyword evidence="8" id="KW-1185">Reference proteome</keyword>
<feature type="signal peptide" evidence="6">
    <location>
        <begin position="1"/>
        <end position="23"/>
    </location>
</feature>
<dbReference type="PANTHER" id="PTHR31042">
    <property type="entry name" value="CORE-2/I-BRANCHING BETA-1,6-N-ACETYLGLUCOSAMINYLTRANSFERASE FAMILY PROTEIN-RELATED"/>
    <property type="match status" value="1"/>
</dbReference>
<dbReference type="GO" id="GO:0016757">
    <property type="term" value="F:glycosyltransferase activity"/>
    <property type="evidence" value="ECO:0007669"/>
    <property type="project" value="UniProtKB-KW"/>
</dbReference>
<evidence type="ECO:0000313" key="8">
    <source>
        <dbReference type="Proteomes" id="UP000036987"/>
    </source>
</evidence>